<keyword evidence="4" id="KW-1185">Reference proteome</keyword>
<dbReference type="InterPro" id="IPR040051">
    <property type="entry name" value="SECISBP2"/>
</dbReference>
<dbReference type="EnsemblMetazoa" id="AALFPA23_006811.R8957">
    <property type="protein sequence ID" value="AALFPA23_006811.P8957"/>
    <property type="gene ID" value="AALFPA23_006811"/>
</dbReference>
<dbReference type="InterPro" id="IPR004038">
    <property type="entry name" value="Ribosomal_eL8/eL30/eS12/Gad45"/>
</dbReference>
<dbReference type="Pfam" id="PF01248">
    <property type="entry name" value="Ribosomal_L7Ae"/>
    <property type="match status" value="1"/>
</dbReference>
<evidence type="ECO:0000313" key="4">
    <source>
        <dbReference type="Proteomes" id="UP000069940"/>
    </source>
</evidence>
<dbReference type="GeneID" id="109414654"/>
<reference evidence="4" key="1">
    <citation type="journal article" date="2015" name="Proc. Natl. Acad. Sci. U.S.A.">
        <title>Genome sequence of the Asian Tiger mosquito, Aedes albopictus, reveals insights into its biology, genetics, and evolution.</title>
        <authorList>
            <person name="Chen X.G."/>
            <person name="Jiang X."/>
            <person name="Gu J."/>
            <person name="Xu M."/>
            <person name="Wu Y."/>
            <person name="Deng Y."/>
            <person name="Zhang C."/>
            <person name="Bonizzoni M."/>
            <person name="Dermauw W."/>
            <person name="Vontas J."/>
            <person name="Armbruster P."/>
            <person name="Huang X."/>
            <person name="Yang Y."/>
            <person name="Zhang H."/>
            <person name="He W."/>
            <person name="Peng H."/>
            <person name="Liu Y."/>
            <person name="Wu K."/>
            <person name="Chen J."/>
            <person name="Lirakis M."/>
            <person name="Topalis P."/>
            <person name="Van Leeuwen T."/>
            <person name="Hall A.B."/>
            <person name="Jiang X."/>
            <person name="Thorpe C."/>
            <person name="Mueller R.L."/>
            <person name="Sun C."/>
            <person name="Waterhouse R.M."/>
            <person name="Yan G."/>
            <person name="Tu Z.J."/>
            <person name="Fang X."/>
            <person name="James A.A."/>
        </authorList>
    </citation>
    <scope>NUCLEOTIDE SEQUENCE [LARGE SCALE GENOMIC DNA]</scope>
    <source>
        <strain evidence="4">Foshan</strain>
    </source>
</reference>
<dbReference type="PANTHER" id="PTHR13284:SF4">
    <property type="entry name" value="C2H2-TYPE DOMAIN-CONTAINING PROTEIN"/>
    <property type="match status" value="1"/>
</dbReference>
<sequence length="422" mass="46536">MNSHMDGDFPALGAAAAGGAGSTHLPLSDLEKSSARKARKEAEKQKKQAKRYEEQLKKIRGPKSQKIQMIDESFLEKYHTAQALPPGPTLKTKKRSKKTPSDVVQINLSDCIRDRLSLAEKGETGSGGELKALVKPVVPIAITQPIVLHKGKQREVPKEKKLSKLKKDIINNRKVKQEGQQQQQQVDGGEPDDACAGSGEVAEGVSLNGGGGIHGDGPALGGVSPFLKAIERCCSNEDTVPPAIGSEEYQNGFPALNDTVKVVSEEKILHCRMFRTYCDHLITDELRDLAENVVTKLFQFQSNAYGKNPIKAVSNKRYCVGFNEVLKHLETRKIKLVLIAPDLEPNDSIDQLVERVKVVCRQARVPYVFAIKRRKLGFHLMKKVPVSCLGIISYDGVDNPVKRMLEIVEQERVSYRNVSGGK</sequence>
<dbReference type="RefSeq" id="XP_019544041.3">
    <property type="nucleotide sequence ID" value="XM_019688496.3"/>
</dbReference>
<feature type="region of interest" description="Disordered" evidence="1">
    <location>
        <begin position="168"/>
        <end position="201"/>
    </location>
</feature>
<feature type="compositionally biased region" description="Basic and acidic residues" evidence="1">
    <location>
        <begin position="29"/>
        <end position="57"/>
    </location>
</feature>
<evidence type="ECO:0000313" key="3">
    <source>
        <dbReference type="EnsemblMetazoa" id="AALFPA23_006811.P8957"/>
    </source>
</evidence>
<organism evidence="3 4">
    <name type="scientific">Aedes albopictus</name>
    <name type="common">Asian tiger mosquito</name>
    <name type="synonym">Stegomyia albopicta</name>
    <dbReference type="NCBI Taxonomy" id="7160"/>
    <lineage>
        <taxon>Eukaryota</taxon>
        <taxon>Metazoa</taxon>
        <taxon>Ecdysozoa</taxon>
        <taxon>Arthropoda</taxon>
        <taxon>Hexapoda</taxon>
        <taxon>Insecta</taxon>
        <taxon>Pterygota</taxon>
        <taxon>Neoptera</taxon>
        <taxon>Endopterygota</taxon>
        <taxon>Diptera</taxon>
        <taxon>Nematocera</taxon>
        <taxon>Culicoidea</taxon>
        <taxon>Culicidae</taxon>
        <taxon>Culicinae</taxon>
        <taxon>Aedini</taxon>
        <taxon>Aedes</taxon>
        <taxon>Stegomyia</taxon>
    </lineage>
</organism>
<evidence type="ECO:0000256" key="1">
    <source>
        <dbReference type="SAM" id="MobiDB-lite"/>
    </source>
</evidence>
<dbReference type="InterPro" id="IPR029064">
    <property type="entry name" value="Ribosomal_eL30-like_sf"/>
</dbReference>
<dbReference type="Gene3D" id="3.30.1330.30">
    <property type="match status" value="1"/>
</dbReference>
<feature type="compositionally biased region" description="Basic and acidic residues" evidence="1">
    <location>
        <begin position="168"/>
        <end position="177"/>
    </location>
</feature>
<feature type="region of interest" description="Disordered" evidence="1">
    <location>
        <begin position="79"/>
        <end position="102"/>
    </location>
</feature>
<protein>
    <recommendedName>
        <fullName evidence="2">Ribosomal protein eL8/eL30/eS12/Gadd45 domain-containing protein</fullName>
    </recommendedName>
</protein>
<accession>A0ABM1Y8N5</accession>
<proteinExistence type="predicted"/>
<dbReference type="PANTHER" id="PTHR13284">
    <property type="entry name" value="GH01354P"/>
    <property type="match status" value="1"/>
</dbReference>
<feature type="domain" description="Ribosomal protein eL8/eL30/eS12/Gadd45" evidence="2">
    <location>
        <begin position="311"/>
        <end position="395"/>
    </location>
</feature>
<evidence type="ECO:0000259" key="2">
    <source>
        <dbReference type="Pfam" id="PF01248"/>
    </source>
</evidence>
<dbReference type="Proteomes" id="UP000069940">
    <property type="component" value="Unassembled WGS sequence"/>
</dbReference>
<dbReference type="SUPFAM" id="SSF55315">
    <property type="entry name" value="L30e-like"/>
    <property type="match status" value="1"/>
</dbReference>
<reference evidence="3" key="2">
    <citation type="submission" date="2025-05" db="UniProtKB">
        <authorList>
            <consortium name="EnsemblMetazoa"/>
        </authorList>
    </citation>
    <scope>IDENTIFICATION</scope>
    <source>
        <strain evidence="3">Foshan</strain>
    </source>
</reference>
<name>A0ABM1Y8N5_AEDAL</name>
<feature type="region of interest" description="Disordered" evidence="1">
    <location>
        <begin position="1"/>
        <end position="65"/>
    </location>
</feature>